<sequence length="165" mass="17867">MHLAMVIGGSRQLCTPDKCVFGNFGSATLAKSNRWIDAGGDSGIATAPEPALGSGSERLRAGSQSRSRTTKKPDYGAPDGPQDKRCPKNQYFHECTTDCPPKGCDNILQVSPCVSLHCGEPKCECKHGFVLLSSKNPKGECVRRETCLQLQRKANEDKKKAKTNQ</sequence>
<reference evidence="6" key="1">
    <citation type="submission" date="2020-09" db="EMBL/GenBank/DDBJ databases">
        <authorList>
            <person name="Kikuchi T."/>
        </authorList>
    </citation>
    <scope>NUCLEOTIDE SEQUENCE</scope>
    <source>
        <strain evidence="6">Ka4C1</strain>
    </source>
</reference>
<evidence type="ECO:0000256" key="2">
    <source>
        <dbReference type="ARBA" id="ARBA00022900"/>
    </source>
</evidence>
<dbReference type="Gene3D" id="2.10.25.10">
    <property type="entry name" value="Laminin"/>
    <property type="match status" value="1"/>
</dbReference>
<dbReference type="PANTHER" id="PTHR23259:SF79">
    <property type="entry name" value="TIL DOMAIN-CONTAINING PROTEIN"/>
    <property type="match status" value="1"/>
</dbReference>
<dbReference type="EMBL" id="CAJFDI010000003">
    <property type="protein sequence ID" value="CAD5219741.1"/>
    <property type="molecule type" value="Genomic_DNA"/>
</dbReference>
<evidence type="ECO:0000259" key="5">
    <source>
        <dbReference type="Pfam" id="PF01826"/>
    </source>
</evidence>
<keyword evidence="7" id="KW-1185">Reference proteome</keyword>
<dbReference type="Proteomes" id="UP000659654">
    <property type="component" value="Unassembled WGS sequence"/>
</dbReference>
<keyword evidence="2" id="KW-0722">Serine protease inhibitor</keyword>
<feature type="region of interest" description="Disordered" evidence="4">
    <location>
        <begin position="46"/>
        <end position="86"/>
    </location>
</feature>
<protein>
    <submittedName>
        <fullName evidence="6">(pine wood nematode) hypothetical protein</fullName>
    </submittedName>
</protein>
<dbReference type="InterPro" id="IPR036084">
    <property type="entry name" value="Ser_inhib-like_sf"/>
</dbReference>
<dbReference type="Proteomes" id="UP000582659">
    <property type="component" value="Unassembled WGS sequence"/>
</dbReference>
<organism evidence="6 7">
    <name type="scientific">Bursaphelenchus xylophilus</name>
    <name type="common">Pinewood nematode worm</name>
    <name type="synonym">Aphelenchoides xylophilus</name>
    <dbReference type="NCBI Taxonomy" id="6326"/>
    <lineage>
        <taxon>Eukaryota</taxon>
        <taxon>Metazoa</taxon>
        <taxon>Ecdysozoa</taxon>
        <taxon>Nematoda</taxon>
        <taxon>Chromadorea</taxon>
        <taxon>Rhabditida</taxon>
        <taxon>Tylenchina</taxon>
        <taxon>Tylenchomorpha</taxon>
        <taxon>Aphelenchoidea</taxon>
        <taxon>Aphelenchoididae</taxon>
        <taxon>Bursaphelenchus</taxon>
    </lineage>
</organism>
<dbReference type="Pfam" id="PF01826">
    <property type="entry name" value="TIL"/>
    <property type="match status" value="1"/>
</dbReference>
<dbReference type="AlphaFoldDB" id="A0A7I8WLL5"/>
<dbReference type="CDD" id="cd19941">
    <property type="entry name" value="TIL"/>
    <property type="match status" value="1"/>
</dbReference>
<evidence type="ECO:0000256" key="4">
    <source>
        <dbReference type="SAM" id="MobiDB-lite"/>
    </source>
</evidence>
<keyword evidence="3" id="KW-1015">Disulfide bond</keyword>
<accession>A0A7I8WLL5</accession>
<evidence type="ECO:0000313" key="6">
    <source>
        <dbReference type="EMBL" id="CAD5219741.1"/>
    </source>
</evidence>
<dbReference type="PANTHER" id="PTHR23259">
    <property type="entry name" value="RIDDLE"/>
    <property type="match status" value="1"/>
</dbReference>
<dbReference type="OrthoDB" id="5788516at2759"/>
<evidence type="ECO:0000313" key="7">
    <source>
        <dbReference type="Proteomes" id="UP000659654"/>
    </source>
</evidence>
<dbReference type="EMBL" id="CAJFCV020000003">
    <property type="protein sequence ID" value="CAG9105242.1"/>
    <property type="molecule type" value="Genomic_DNA"/>
</dbReference>
<feature type="domain" description="TIL" evidence="5">
    <location>
        <begin position="86"/>
        <end position="147"/>
    </location>
</feature>
<name>A0A7I8WLL5_BURXY</name>
<keyword evidence="1" id="KW-0646">Protease inhibitor</keyword>
<evidence type="ECO:0000256" key="3">
    <source>
        <dbReference type="ARBA" id="ARBA00023157"/>
    </source>
</evidence>
<dbReference type="InterPro" id="IPR002919">
    <property type="entry name" value="TIL_dom"/>
</dbReference>
<dbReference type="GO" id="GO:0004867">
    <property type="term" value="F:serine-type endopeptidase inhibitor activity"/>
    <property type="evidence" value="ECO:0007669"/>
    <property type="project" value="UniProtKB-KW"/>
</dbReference>
<gene>
    <name evidence="6" type="ORF">BXYJ_LOCUS5830</name>
</gene>
<proteinExistence type="predicted"/>
<evidence type="ECO:0000256" key="1">
    <source>
        <dbReference type="ARBA" id="ARBA00022690"/>
    </source>
</evidence>
<comment type="caution">
    <text evidence="6">The sequence shown here is derived from an EMBL/GenBank/DDBJ whole genome shotgun (WGS) entry which is preliminary data.</text>
</comment>
<dbReference type="InterPro" id="IPR051368">
    <property type="entry name" value="SerProtInhib-TIL_Domain"/>
</dbReference>
<dbReference type="SUPFAM" id="SSF57567">
    <property type="entry name" value="Serine protease inhibitors"/>
    <property type="match status" value="1"/>
</dbReference>